<keyword evidence="5 7" id="KW-0597">Phosphoprotein</keyword>
<evidence type="ECO:0000313" key="10">
    <source>
        <dbReference type="EMBL" id="NVN40114.1"/>
    </source>
</evidence>
<comment type="function">
    <text evidence="5">Involved in chemotaxis. Part of a chemotaxis signal transduction system that modulates chemotaxis in response to various stimuli. Catalyzes the demethylation of specific methylglutamate residues introduced into the chemoreceptors (methyl-accepting chemotaxis proteins or MCP) by CheR. Also mediates the irreversible deamidation of specific glutamine residues to glutamic acid.</text>
</comment>
<dbReference type="SUPFAM" id="SSF52172">
    <property type="entry name" value="CheY-like"/>
    <property type="match status" value="1"/>
</dbReference>
<dbReference type="PANTHER" id="PTHR42872:SF6">
    <property type="entry name" value="PROTEIN-GLUTAMATE METHYLESTERASE_PROTEIN-GLUTAMINE GLUTAMINASE"/>
    <property type="match status" value="1"/>
</dbReference>
<protein>
    <recommendedName>
        <fullName evidence="5">Protein-glutamate methylesterase/protein-glutamine glutaminase</fullName>
        <ecNumber evidence="5">3.1.1.61</ecNumber>
        <ecNumber evidence="5">3.5.1.44</ecNumber>
    </recommendedName>
</protein>
<dbReference type="InterPro" id="IPR008248">
    <property type="entry name" value="CheB-like"/>
</dbReference>
<dbReference type="Pfam" id="PF01339">
    <property type="entry name" value="CheB_methylest"/>
    <property type="match status" value="1"/>
</dbReference>
<evidence type="ECO:0000256" key="1">
    <source>
        <dbReference type="ARBA" id="ARBA00022490"/>
    </source>
</evidence>
<dbReference type="Gene3D" id="3.40.50.180">
    <property type="entry name" value="Methylesterase CheB, C-terminal domain"/>
    <property type="match status" value="1"/>
</dbReference>
<evidence type="ECO:0000256" key="2">
    <source>
        <dbReference type="ARBA" id="ARBA00022500"/>
    </source>
</evidence>
<evidence type="ECO:0000256" key="6">
    <source>
        <dbReference type="PROSITE-ProRule" id="PRU00050"/>
    </source>
</evidence>
<dbReference type="GO" id="GO:0050568">
    <property type="term" value="F:protein-glutamine glutaminase activity"/>
    <property type="evidence" value="ECO:0007669"/>
    <property type="project" value="UniProtKB-UniRule"/>
</dbReference>
<evidence type="ECO:0000256" key="5">
    <source>
        <dbReference type="HAMAP-Rule" id="MF_00099"/>
    </source>
</evidence>
<comment type="PTM">
    <text evidence="5">Phosphorylated by CheA. Phosphorylation of the N-terminal regulatory domain activates the methylesterase activity.</text>
</comment>
<dbReference type="PROSITE" id="PS50122">
    <property type="entry name" value="CHEB"/>
    <property type="match status" value="1"/>
</dbReference>
<dbReference type="InterPro" id="IPR001789">
    <property type="entry name" value="Sig_transdc_resp-reg_receiver"/>
</dbReference>
<keyword evidence="1 5" id="KW-0963">Cytoplasm</keyword>
<comment type="catalytic activity">
    <reaction evidence="4 5">
        <text>[protein]-L-glutamate 5-O-methyl ester + H2O = L-glutamyl-[protein] + methanol + H(+)</text>
        <dbReference type="Rhea" id="RHEA:23236"/>
        <dbReference type="Rhea" id="RHEA-COMP:10208"/>
        <dbReference type="Rhea" id="RHEA-COMP:10311"/>
        <dbReference type="ChEBI" id="CHEBI:15377"/>
        <dbReference type="ChEBI" id="CHEBI:15378"/>
        <dbReference type="ChEBI" id="CHEBI:17790"/>
        <dbReference type="ChEBI" id="CHEBI:29973"/>
        <dbReference type="ChEBI" id="CHEBI:82795"/>
        <dbReference type="EC" id="3.1.1.61"/>
    </reaction>
</comment>
<evidence type="ECO:0000256" key="3">
    <source>
        <dbReference type="ARBA" id="ARBA00022801"/>
    </source>
</evidence>
<proteinExistence type="inferred from homology"/>
<dbReference type="GO" id="GO:0000156">
    <property type="term" value="F:phosphorelay response regulator activity"/>
    <property type="evidence" value="ECO:0007669"/>
    <property type="project" value="InterPro"/>
</dbReference>
<dbReference type="NCBIfam" id="NF001965">
    <property type="entry name" value="PRK00742.1"/>
    <property type="match status" value="1"/>
</dbReference>
<feature type="active site" evidence="5 6">
    <location>
        <position position="289"/>
    </location>
</feature>
<dbReference type="CDD" id="cd16432">
    <property type="entry name" value="CheB_Rec"/>
    <property type="match status" value="1"/>
</dbReference>
<dbReference type="GO" id="GO:0008984">
    <property type="term" value="F:protein-glutamate methylesterase activity"/>
    <property type="evidence" value="ECO:0007669"/>
    <property type="project" value="UniProtKB-UniRule"/>
</dbReference>
<comment type="similarity">
    <text evidence="5">Belongs to the CheB family.</text>
</comment>
<evidence type="ECO:0000259" key="9">
    <source>
        <dbReference type="PROSITE" id="PS50122"/>
    </source>
</evidence>
<dbReference type="Proteomes" id="UP000585665">
    <property type="component" value="Unassembled WGS sequence"/>
</dbReference>
<dbReference type="GO" id="GO:0005737">
    <property type="term" value="C:cytoplasm"/>
    <property type="evidence" value="ECO:0007669"/>
    <property type="project" value="UniProtKB-SubCell"/>
</dbReference>
<dbReference type="PIRSF" id="PIRSF000876">
    <property type="entry name" value="RR_chemtxs_CheB"/>
    <property type="match status" value="1"/>
</dbReference>
<dbReference type="Gene3D" id="3.40.50.2300">
    <property type="match status" value="1"/>
</dbReference>
<comment type="caution">
    <text evidence="10">The sequence shown here is derived from an EMBL/GenBank/DDBJ whole genome shotgun (WGS) entry which is preliminary data.</text>
</comment>
<dbReference type="HAMAP" id="MF_00099">
    <property type="entry name" value="CheB_chemtxs"/>
    <property type="match status" value="1"/>
</dbReference>
<comment type="catalytic activity">
    <reaction evidence="5">
        <text>L-glutaminyl-[protein] + H2O = L-glutamyl-[protein] + NH4(+)</text>
        <dbReference type="Rhea" id="RHEA:16441"/>
        <dbReference type="Rhea" id="RHEA-COMP:10207"/>
        <dbReference type="Rhea" id="RHEA-COMP:10208"/>
        <dbReference type="ChEBI" id="CHEBI:15377"/>
        <dbReference type="ChEBI" id="CHEBI:28938"/>
        <dbReference type="ChEBI" id="CHEBI:29973"/>
        <dbReference type="ChEBI" id="CHEBI:30011"/>
        <dbReference type="EC" id="3.5.1.44"/>
    </reaction>
</comment>
<feature type="modified residue" description="4-aspartylphosphate" evidence="5 7">
    <location>
        <position position="57"/>
    </location>
</feature>
<dbReference type="SMART" id="SM00448">
    <property type="entry name" value="REC"/>
    <property type="match status" value="1"/>
</dbReference>
<evidence type="ECO:0000313" key="11">
    <source>
        <dbReference type="Proteomes" id="UP000585665"/>
    </source>
</evidence>
<dbReference type="EMBL" id="JABXXR010000027">
    <property type="protein sequence ID" value="NVN40114.1"/>
    <property type="molecule type" value="Genomic_DNA"/>
</dbReference>
<name>A0A850P835_9PROT</name>
<dbReference type="SUPFAM" id="SSF52738">
    <property type="entry name" value="Methylesterase CheB, C-terminal domain"/>
    <property type="match status" value="1"/>
</dbReference>
<reference evidence="10 11" key="1">
    <citation type="submission" date="2020-06" db="EMBL/GenBank/DDBJ databases">
        <title>Description of novel acetic acid bacteria.</title>
        <authorList>
            <person name="Sombolestani A."/>
        </authorList>
    </citation>
    <scope>NUCLEOTIDE SEQUENCE [LARGE SCALE GENOMIC DNA]</scope>
    <source>
        <strain evidence="10 11">LMG 27010</strain>
    </source>
</reference>
<dbReference type="EC" id="3.5.1.44" evidence="5"/>
<dbReference type="InterPro" id="IPR035909">
    <property type="entry name" value="CheB_C"/>
</dbReference>
<feature type="domain" description="Response regulatory" evidence="8">
    <location>
        <begin position="6"/>
        <end position="123"/>
    </location>
</feature>
<evidence type="ECO:0000256" key="4">
    <source>
        <dbReference type="ARBA" id="ARBA00048267"/>
    </source>
</evidence>
<comment type="domain">
    <text evidence="5">Contains a C-terminal catalytic domain, and an N-terminal region which modulates catalytic activity.</text>
</comment>
<evidence type="ECO:0000256" key="7">
    <source>
        <dbReference type="PROSITE-ProRule" id="PRU00169"/>
    </source>
</evidence>
<evidence type="ECO:0000259" key="8">
    <source>
        <dbReference type="PROSITE" id="PS50110"/>
    </source>
</evidence>
<dbReference type="PANTHER" id="PTHR42872">
    <property type="entry name" value="PROTEIN-GLUTAMATE METHYLESTERASE/PROTEIN-GLUTAMINE GLUTAMINASE"/>
    <property type="match status" value="1"/>
</dbReference>
<dbReference type="PROSITE" id="PS50110">
    <property type="entry name" value="RESPONSE_REGULATORY"/>
    <property type="match status" value="1"/>
</dbReference>
<feature type="active site" evidence="5 6">
    <location>
        <position position="166"/>
    </location>
</feature>
<dbReference type="InterPro" id="IPR000673">
    <property type="entry name" value="Sig_transdc_resp-reg_Me-estase"/>
</dbReference>
<feature type="domain" description="CheB-type methylesterase" evidence="9">
    <location>
        <begin position="153"/>
        <end position="342"/>
    </location>
</feature>
<dbReference type="GO" id="GO:0006935">
    <property type="term" value="P:chemotaxis"/>
    <property type="evidence" value="ECO:0007669"/>
    <property type="project" value="UniProtKB-UniRule"/>
</dbReference>
<gene>
    <name evidence="5" type="primary">cheB</name>
    <name evidence="10" type="ORF">HUK82_05985</name>
</gene>
<dbReference type="Pfam" id="PF00072">
    <property type="entry name" value="Response_reg"/>
    <property type="match status" value="1"/>
</dbReference>
<comment type="subcellular location">
    <subcellularLocation>
        <location evidence="5">Cytoplasm</location>
    </subcellularLocation>
</comment>
<dbReference type="InterPro" id="IPR011006">
    <property type="entry name" value="CheY-like_superfamily"/>
</dbReference>
<dbReference type="EC" id="3.1.1.61" evidence="5"/>
<dbReference type="CDD" id="cd17541">
    <property type="entry name" value="REC_CheB-like"/>
    <property type="match status" value="1"/>
</dbReference>
<feature type="active site" evidence="5 6">
    <location>
        <position position="192"/>
    </location>
</feature>
<accession>A0A850P835</accession>
<sequence>MCPPIRVLIVDDSITSRMILRSALTRDPRLIVVGSASDPTTARDMILQLKPDVLTLDIEMPRMNGLQFLDKIMRLRPMPVVMVSAYTQHGADITIQALQMGAVECLAKPIAGEGWPELAHLPDLIVRAAAARPVRAIGSSAVAPAPSSPLNMPTDAHQPLIVIGSSTGGIEALTEILQHLPALCPPILITQHIASAFTASLARRLDQQSAPCVRVAVDQMPIESGHIYIAPGGEVHLEVARRGNVRFCALVAAPAECGHRPSADRLFRSAASACGRFAIGIILTGMGDDGARGLLDMRRSGARTIAQDRASSVVYGMPKSAIERGAVEFELPLSRIAPTFLTLARDLTEDNAPCV</sequence>
<keyword evidence="11" id="KW-1185">Reference proteome</keyword>
<dbReference type="RefSeq" id="WP_176613086.1">
    <property type="nucleotide sequence ID" value="NZ_JAGYFJ010000008.1"/>
</dbReference>
<keyword evidence="3 5" id="KW-0378">Hydrolase</keyword>
<dbReference type="AlphaFoldDB" id="A0A850P835"/>
<keyword evidence="2 5" id="KW-0145">Chemotaxis</keyword>
<organism evidence="10 11">
    <name type="scientific">Ameyamaea chiangmaiensis</name>
    <dbReference type="NCBI Taxonomy" id="442969"/>
    <lineage>
        <taxon>Bacteria</taxon>
        <taxon>Pseudomonadati</taxon>
        <taxon>Pseudomonadota</taxon>
        <taxon>Alphaproteobacteria</taxon>
        <taxon>Acetobacterales</taxon>
        <taxon>Acetobacteraceae</taxon>
        <taxon>Ameyamaea</taxon>
    </lineage>
</organism>